<dbReference type="AlphaFoldDB" id="A0A2T0Q2P0"/>
<gene>
    <name evidence="1" type="ORF">CLV72_105414</name>
</gene>
<keyword evidence="2" id="KW-1185">Reference proteome</keyword>
<reference evidence="1 2" key="1">
    <citation type="submission" date="2018-03" db="EMBL/GenBank/DDBJ databases">
        <title>Genomic Encyclopedia of Archaeal and Bacterial Type Strains, Phase II (KMG-II): from individual species to whole genera.</title>
        <authorList>
            <person name="Goeker M."/>
        </authorList>
    </citation>
    <scope>NUCLEOTIDE SEQUENCE [LARGE SCALE GENOMIC DNA]</scope>
    <source>
        <strain evidence="1 2">DSM 45601</strain>
    </source>
</reference>
<comment type="caution">
    <text evidence="1">The sequence shown here is derived from an EMBL/GenBank/DDBJ whole genome shotgun (WGS) entry which is preliminary data.</text>
</comment>
<sequence>MPTAVLLAVALAYTVLYGIPEVLALSLRPPGRSWQVPKQWVAGRGYAGRAAVWGATLGPGIMTRNPVAGTWLFPMLAALSGDPATAALVGAAAGALHGLGRAGGVLRQSGRLATEPGDPFETVIRLMHWRTIDGLLLAAAAGLLAGALF</sequence>
<proteinExistence type="predicted"/>
<evidence type="ECO:0000313" key="1">
    <source>
        <dbReference type="EMBL" id="PRX98061.1"/>
    </source>
</evidence>
<organism evidence="1 2">
    <name type="scientific">Allonocardiopsis opalescens</name>
    <dbReference type="NCBI Taxonomy" id="1144618"/>
    <lineage>
        <taxon>Bacteria</taxon>
        <taxon>Bacillati</taxon>
        <taxon>Actinomycetota</taxon>
        <taxon>Actinomycetes</taxon>
        <taxon>Streptosporangiales</taxon>
        <taxon>Allonocardiopsis</taxon>
    </lineage>
</organism>
<accession>A0A2T0Q2P0</accession>
<dbReference type="EMBL" id="PVZC01000005">
    <property type="protein sequence ID" value="PRX98061.1"/>
    <property type="molecule type" value="Genomic_DNA"/>
</dbReference>
<name>A0A2T0Q2P0_9ACTN</name>
<evidence type="ECO:0000313" key="2">
    <source>
        <dbReference type="Proteomes" id="UP000237846"/>
    </source>
</evidence>
<protein>
    <submittedName>
        <fullName evidence="1">Uncharacterized protein</fullName>
    </submittedName>
</protein>
<dbReference type="Proteomes" id="UP000237846">
    <property type="component" value="Unassembled WGS sequence"/>
</dbReference>